<dbReference type="AlphaFoldDB" id="A0A2U1LAE7"/>
<accession>A0A2U1LAE7</accession>
<proteinExistence type="predicted"/>
<dbReference type="EMBL" id="PKPP01010514">
    <property type="protein sequence ID" value="PWA45969.1"/>
    <property type="molecule type" value="Genomic_DNA"/>
</dbReference>
<dbReference type="Proteomes" id="UP000245207">
    <property type="component" value="Unassembled WGS sequence"/>
</dbReference>
<comment type="caution">
    <text evidence="1">The sequence shown here is derived from an EMBL/GenBank/DDBJ whole genome shotgun (WGS) entry which is preliminary data.</text>
</comment>
<dbReference type="OrthoDB" id="2272416at2759"/>
<name>A0A2U1LAE7_ARTAN</name>
<keyword evidence="2" id="KW-1185">Reference proteome</keyword>
<evidence type="ECO:0000313" key="1">
    <source>
        <dbReference type="EMBL" id="PWA45969.1"/>
    </source>
</evidence>
<reference evidence="1 2" key="1">
    <citation type="journal article" date="2018" name="Mol. Plant">
        <title>The genome of Artemisia annua provides insight into the evolution of Asteraceae family and artemisinin biosynthesis.</title>
        <authorList>
            <person name="Shen Q."/>
            <person name="Zhang L."/>
            <person name="Liao Z."/>
            <person name="Wang S."/>
            <person name="Yan T."/>
            <person name="Shi P."/>
            <person name="Liu M."/>
            <person name="Fu X."/>
            <person name="Pan Q."/>
            <person name="Wang Y."/>
            <person name="Lv Z."/>
            <person name="Lu X."/>
            <person name="Zhang F."/>
            <person name="Jiang W."/>
            <person name="Ma Y."/>
            <person name="Chen M."/>
            <person name="Hao X."/>
            <person name="Li L."/>
            <person name="Tang Y."/>
            <person name="Lv G."/>
            <person name="Zhou Y."/>
            <person name="Sun X."/>
            <person name="Brodelius P.E."/>
            <person name="Rose J.K.C."/>
            <person name="Tang K."/>
        </authorList>
    </citation>
    <scope>NUCLEOTIDE SEQUENCE [LARGE SCALE GENOMIC DNA]</scope>
    <source>
        <strain evidence="2">cv. Huhao1</strain>
        <tissue evidence="1">Leaf</tissue>
    </source>
</reference>
<protein>
    <submittedName>
        <fullName evidence="1">Zinc finger, CCHC-type, Retrotransposon gag domain protein</fullName>
    </submittedName>
</protein>
<gene>
    <name evidence="1" type="ORF">CTI12_AA513000</name>
</gene>
<evidence type="ECO:0000313" key="2">
    <source>
        <dbReference type="Proteomes" id="UP000245207"/>
    </source>
</evidence>
<sequence length="283" mass="31471">MVNTRRNGQPDGDEEIPNMEAMVATALANLFPSLTTTEMMTRIISDIRNGAGSSGGSGGGGQPTGIHTWLERFGKLKPLSFSSAATPQEAEDWITHMEKLFEAKGGEDYATTCTWTEFRNTFYQRYFPLAEQQRREYDSIYQFESENSGEYMQRFLRLASFVGPIAGDASRQAKHFKWGLKKWVLDRILNTDYADVSAVNDAARNIEIFHEGSGYNKRNRDGDCIQPRDRQAGAMSRGVRQTGVMIRGVSQVGTMIRGDRSQGVRTKGPQLGAGAIFGIESRS</sequence>
<organism evidence="1 2">
    <name type="scientific">Artemisia annua</name>
    <name type="common">Sweet wormwood</name>
    <dbReference type="NCBI Taxonomy" id="35608"/>
    <lineage>
        <taxon>Eukaryota</taxon>
        <taxon>Viridiplantae</taxon>
        <taxon>Streptophyta</taxon>
        <taxon>Embryophyta</taxon>
        <taxon>Tracheophyta</taxon>
        <taxon>Spermatophyta</taxon>
        <taxon>Magnoliopsida</taxon>
        <taxon>eudicotyledons</taxon>
        <taxon>Gunneridae</taxon>
        <taxon>Pentapetalae</taxon>
        <taxon>asterids</taxon>
        <taxon>campanulids</taxon>
        <taxon>Asterales</taxon>
        <taxon>Asteraceae</taxon>
        <taxon>Asteroideae</taxon>
        <taxon>Anthemideae</taxon>
        <taxon>Artemisiinae</taxon>
        <taxon>Artemisia</taxon>
    </lineage>
</organism>